<dbReference type="PANTHER" id="PTHR36205">
    <property type="entry name" value="CHROMOSOME 19, WHOLE GENOME SHOTGUN SEQUENCE"/>
    <property type="match status" value="1"/>
</dbReference>
<name>A0AAD6IAA5_PENCN</name>
<evidence type="ECO:0000256" key="1">
    <source>
        <dbReference type="SAM" id="Phobius"/>
    </source>
</evidence>
<reference evidence="2" key="1">
    <citation type="journal article" date="2023" name="IMA Fungus">
        <title>Comparative genomic study of the Penicillium genus elucidates a diverse pangenome and 15 lateral gene transfer events.</title>
        <authorList>
            <person name="Petersen C."/>
            <person name="Sorensen T."/>
            <person name="Nielsen M.R."/>
            <person name="Sondergaard T.E."/>
            <person name="Sorensen J.L."/>
            <person name="Fitzpatrick D.A."/>
            <person name="Frisvad J.C."/>
            <person name="Nielsen K.L."/>
        </authorList>
    </citation>
    <scope>NUCLEOTIDE SEQUENCE</scope>
    <source>
        <strain evidence="2">IBT 15450</strain>
    </source>
</reference>
<protein>
    <submittedName>
        <fullName evidence="2">Uncharacterized protein</fullName>
    </submittedName>
</protein>
<keyword evidence="1" id="KW-1133">Transmembrane helix</keyword>
<proteinExistence type="predicted"/>
<dbReference type="Proteomes" id="UP001219568">
    <property type="component" value="Unassembled WGS sequence"/>
</dbReference>
<dbReference type="EMBL" id="JAQJZL010000008">
    <property type="protein sequence ID" value="KAJ6038865.1"/>
    <property type="molecule type" value="Genomic_DNA"/>
</dbReference>
<comment type="caution">
    <text evidence="2">The sequence shown here is derived from an EMBL/GenBank/DDBJ whole genome shotgun (WGS) entry which is preliminary data.</text>
</comment>
<dbReference type="InterPro" id="IPR021822">
    <property type="entry name" value="DUF3405"/>
</dbReference>
<evidence type="ECO:0000313" key="3">
    <source>
        <dbReference type="Proteomes" id="UP001219568"/>
    </source>
</evidence>
<dbReference type="PANTHER" id="PTHR36205:SF4">
    <property type="match status" value="1"/>
</dbReference>
<dbReference type="Pfam" id="PF11885">
    <property type="entry name" value="DUF3405"/>
    <property type="match status" value="1"/>
</dbReference>
<keyword evidence="3" id="KW-1185">Reference proteome</keyword>
<keyword evidence="1" id="KW-0812">Transmembrane</keyword>
<evidence type="ECO:0000313" key="2">
    <source>
        <dbReference type="EMBL" id="KAJ6038865.1"/>
    </source>
</evidence>
<organism evidence="2 3">
    <name type="scientific">Penicillium canescens</name>
    <dbReference type="NCBI Taxonomy" id="5083"/>
    <lineage>
        <taxon>Eukaryota</taxon>
        <taxon>Fungi</taxon>
        <taxon>Dikarya</taxon>
        <taxon>Ascomycota</taxon>
        <taxon>Pezizomycotina</taxon>
        <taxon>Eurotiomycetes</taxon>
        <taxon>Eurotiomycetidae</taxon>
        <taxon>Eurotiales</taxon>
        <taxon>Aspergillaceae</taxon>
        <taxon>Penicillium</taxon>
    </lineage>
</organism>
<feature type="transmembrane region" description="Helical" evidence="1">
    <location>
        <begin position="29"/>
        <end position="46"/>
    </location>
</feature>
<accession>A0AAD6IAA5</accession>
<sequence length="720" mass="83630">MLTTNQTQYAFGLRSITVFRSRRWIWFRWLGYLTCLVTVLRVYSYFAQHPETNLIRAAYNFFHRPGILLPGQYQENAVFMPATYDGKYEDPDLDEMGLVHDRRFEIQLSWKLIDMMLIYDITILRDKQFYLGGTLTLTSIKSVNTSHPVPFIYDPYPAYNSQKWKKQYHGRFQPCIGPRGHFLDRKRPEDMVQVYKGRQTGFPEPRFGSHGAMGLDGDVCTDRYSRFGAYGFDEDGEDKIPGFSRPPAVPWSKVDWYELQSLCLERNSGRYKSSGVVNVSVRSPLSFDLPNSPHKTSESPPVTASNVKRFHPRTALLIRAWNGLTWKPHHREYLRALIMELSLHSGGEYQVFLLIHVKDDEMPIFSDTKTINRLKSSIPEEFRNMALFFNNKLLEAWYPKIEEHSPVLQHHQPLQIFAQLYPNFDYYWQLELDGRHTGHIYHFLEQSVSFARDQPRKYLWERNAYFYTPGAHGNWSEFTAMVDKSLEDRSNRTIWGPISGTGIRPLGPDPPVPYPDEDNYTWGVGEEADFITFLPIFNPKDTAWKFPNKIWNFKYGDETPRRAAVITMGRYSKRLLDLIHYAQATKGLGLASEMTGASWSLFHGLKAVYVPHPIYADGQWTPQELARIYNPGTPDNINGGPDSIWNFDHLFDHITSRLSYMLTTHSAEDLYRRWLGFRTAEHEGGKTSFEDRFGRHCFPSMFLHTIKNTAHGMGPDRAVP</sequence>
<dbReference type="AlphaFoldDB" id="A0AAD6IAA5"/>
<reference evidence="2" key="2">
    <citation type="submission" date="2023-01" db="EMBL/GenBank/DDBJ databases">
        <authorList>
            <person name="Petersen C."/>
        </authorList>
    </citation>
    <scope>NUCLEOTIDE SEQUENCE</scope>
    <source>
        <strain evidence="2">IBT 15450</strain>
    </source>
</reference>
<gene>
    <name evidence="2" type="ORF">N7460_007582</name>
</gene>
<keyword evidence="1" id="KW-0472">Membrane</keyword>